<gene>
    <name evidence="1" type="ORF">IscW_ISCW010175</name>
</gene>
<dbReference type="PaxDb" id="6945-B7Q385"/>
<protein>
    <submittedName>
        <fullName evidence="1 2">General transcription factor II, putative</fullName>
    </submittedName>
</protein>
<dbReference type="EnsemblMetazoa" id="ISCW010175-RA">
    <property type="protein sequence ID" value="ISCW010175-PA"/>
    <property type="gene ID" value="ISCW010175"/>
</dbReference>
<keyword evidence="3" id="KW-1185">Reference proteome</keyword>
<dbReference type="EMBL" id="DS848078">
    <property type="protein sequence ID" value="EEC13307.1"/>
    <property type="molecule type" value="Genomic_DNA"/>
</dbReference>
<dbReference type="OrthoDB" id="6538075at2759"/>
<dbReference type="AlphaFoldDB" id="B7Q385"/>
<reference evidence="2" key="2">
    <citation type="submission" date="2020-05" db="UniProtKB">
        <authorList>
            <consortium name="EnsemblMetazoa"/>
        </authorList>
    </citation>
    <scope>IDENTIFICATION</scope>
    <source>
        <strain evidence="2">wikel</strain>
    </source>
</reference>
<evidence type="ECO:0000313" key="2">
    <source>
        <dbReference type="EnsemblMetazoa" id="ISCW010175-PA"/>
    </source>
</evidence>
<proteinExistence type="predicted"/>
<dbReference type="PANTHER" id="PTHR45913">
    <property type="entry name" value="EPM2A-INTERACTING PROTEIN 1"/>
    <property type="match status" value="1"/>
</dbReference>
<dbReference type="HOGENOM" id="CLU_021316_4_3_1"/>
<evidence type="ECO:0000313" key="1">
    <source>
        <dbReference type="EMBL" id="EEC13307.1"/>
    </source>
</evidence>
<reference evidence="1 3" key="1">
    <citation type="submission" date="2008-03" db="EMBL/GenBank/DDBJ databases">
        <title>Annotation of Ixodes scapularis.</title>
        <authorList>
            <consortium name="Ixodes scapularis Genome Project Consortium"/>
            <person name="Caler E."/>
            <person name="Hannick L.I."/>
            <person name="Bidwell S."/>
            <person name="Joardar V."/>
            <person name="Thiagarajan M."/>
            <person name="Amedeo P."/>
            <person name="Galinsky K.J."/>
            <person name="Schobel S."/>
            <person name="Inman J."/>
            <person name="Hostetler J."/>
            <person name="Miller J."/>
            <person name="Hammond M."/>
            <person name="Megy K."/>
            <person name="Lawson D."/>
            <person name="Kodira C."/>
            <person name="Sutton G."/>
            <person name="Meyer J."/>
            <person name="Hill C.A."/>
            <person name="Birren B."/>
            <person name="Nene V."/>
            <person name="Collins F."/>
            <person name="Alarcon-Chaidez F."/>
            <person name="Wikel S."/>
            <person name="Strausberg R."/>
        </authorList>
    </citation>
    <scope>NUCLEOTIDE SEQUENCE [LARGE SCALE GENOMIC DNA]</scope>
    <source>
        <strain evidence="3">Wikel</strain>
        <strain evidence="1">Wikel colony</strain>
    </source>
</reference>
<accession>B7Q385</accession>
<name>B7Q385_IXOSC</name>
<sequence>VLELQTNTTLRQKFQDVGVPQFYKFLGETWFPNLRQRAARIIVMFGNTCLCEHILSLRKVNQSTLRPRITDEHLQSPMRIFS</sequence>
<feature type="non-terminal residue" evidence="1">
    <location>
        <position position="1"/>
    </location>
</feature>
<dbReference type="PANTHER" id="PTHR45913:SF11">
    <property type="entry name" value="EPM2A-INTERACTING PROTEIN 1"/>
    <property type="match status" value="1"/>
</dbReference>
<dbReference type="EMBL" id="ABJB010427329">
    <property type="status" value="NOT_ANNOTATED_CDS"/>
    <property type="molecule type" value="Genomic_DNA"/>
</dbReference>
<dbReference type="Proteomes" id="UP000001555">
    <property type="component" value="Unassembled WGS sequence"/>
</dbReference>
<organism>
    <name type="scientific">Ixodes scapularis</name>
    <name type="common">Black-legged tick</name>
    <name type="synonym">Deer tick</name>
    <dbReference type="NCBI Taxonomy" id="6945"/>
    <lineage>
        <taxon>Eukaryota</taxon>
        <taxon>Metazoa</taxon>
        <taxon>Ecdysozoa</taxon>
        <taxon>Arthropoda</taxon>
        <taxon>Chelicerata</taxon>
        <taxon>Arachnida</taxon>
        <taxon>Acari</taxon>
        <taxon>Parasitiformes</taxon>
        <taxon>Ixodida</taxon>
        <taxon>Ixodoidea</taxon>
        <taxon>Ixodidae</taxon>
        <taxon>Ixodinae</taxon>
        <taxon>Ixodes</taxon>
    </lineage>
</organism>
<evidence type="ECO:0000313" key="3">
    <source>
        <dbReference type="Proteomes" id="UP000001555"/>
    </source>
</evidence>
<feature type="non-terminal residue" evidence="1">
    <location>
        <position position="82"/>
    </location>
</feature>
<dbReference type="VEuPathDB" id="VectorBase:ISCW010175"/>
<dbReference type="VEuPathDB" id="VectorBase:ISCI011202"/>
<dbReference type="VEuPathDB" id="VectorBase:ISCP_011199"/>